<feature type="transmembrane region" description="Helical" evidence="7">
    <location>
        <begin position="410"/>
        <end position="432"/>
    </location>
</feature>
<evidence type="ECO:0000256" key="1">
    <source>
        <dbReference type="ARBA" id="ARBA00004370"/>
    </source>
</evidence>
<dbReference type="Proteomes" id="UP001626550">
    <property type="component" value="Unassembled WGS sequence"/>
</dbReference>
<accession>A0ABD2Q632</accession>
<evidence type="ECO:0000313" key="9">
    <source>
        <dbReference type="Proteomes" id="UP001626550"/>
    </source>
</evidence>
<comment type="similarity">
    <text evidence="2">Belongs to the CD36 family.</text>
</comment>
<keyword evidence="8" id="KW-0675">Receptor</keyword>
<evidence type="ECO:0000256" key="5">
    <source>
        <dbReference type="ARBA" id="ARBA00023136"/>
    </source>
</evidence>
<protein>
    <submittedName>
        <fullName evidence="8">Scavenger receptor class B member</fullName>
    </submittedName>
</protein>
<keyword evidence="5 7" id="KW-0472">Membrane</keyword>
<keyword evidence="4 7" id="KW-1133">Transmembrane helix</keyword>
<dbReference type="PANTHER" id="PTHR11923">
    <property type="entry name" value="SCAVENGER RECEPTOR CLASS B TYPE-1 SR-B1"/>
    <property type="match status" value="1"/>
</dbReference>
<name>A0ABD2Q632_9PLAT</name>
<evidence type="ECO:0000313" key="8">
    <source>
        <dbReference type="EMBL" id="KAL3315053.1"/>
    </source>
</evidence>
<organism evidence="8 9">
    <name type="scientific">Cichlidogyrus casuarinus</name>
    <dbReference type="NCBI Taxonomy" id="1844966"/>
    <lineage>
        <taxon>Eukaryota</taxon>
        <taxon>Metazoa</taxon>
        <taxon>Spiralia</taxon>
        <taxon>Lophotrochozoa</taxon>
        <taxon>Platyhelminthes</taxon>
        <taxon>Monogenea</taxon>
        <taxon>Monopisthocotylea</taxon>
        <taxon>Dactylogyridea</taxon>
        <taxon>Ancyrocephalidae</taxon>
        <taxon>Cichlidogyrus</taxon>
    </lineage>
</organism>
<comment type="caution">
    <text evidence="8">The sequence shown here is derived from an EMBL/GenBank/DDBJ whole genome shotgun (WGS) entry which is preliminary data.</text>
</comment>
<dbReference type="GO" id="GO:0016020">
    <property type="term" value="C:membrane"/>
    <property type="evidence" value="ECO:0007669"/>
    <property type="project" value="UniProtKB-SubCell"/>
</dbReference>
<reference evidence="8 9" key="1">
    <citation type="submission" date="2024-11" db="EMBL/GenBank/DDBJ databases">
        <title>Adaptive evolution of stress response genes in parasites aligns with host niche diversity.</title>
        <authorList>
            <person name="Hahn C."/>
            <person name="Resl P."/>
        </authorList>
    </citation>
    <scope>NUCLEOTIDE SEQUENCE [LARGE SCALE GENOMIC DNA]</scope>
    <source>
        <strain evidence="8">EGGRZ-B1_66</strain>
        <tissue evidence="8">Body</tissue>
    </source>
</reference>
<evidence type="ECO:0000256" key="3">
    <source>
        <dbReference type="ARBA" id="ARBA00022692"/>
    </source>
</evidence>
<gene>
    <name evidence="8" type="primary">SCARB2</name>
    <name evidence="8" type="ORF">Ciccas_006314</name>
</gene>
<keyword evidence="9" id="KW-1185">Reference proteome</keyword>
<proteinExistence type="inferred from homology"/>
<dbReference type="Pfam" id="PF01130">
    <property type="entry name" value="CD36"/>
    <property type="match status" value="1"/>
</dbReference>
<dbReference type="InterPro" id="IPR002159">
    <property type="entry name" value="CD36_fam"/>
</dbReference>
<keyword evidence="3 7" id="KW-0812">Transmembrane</keyword>
<sequence length="462" mass="51965">MGSKVPIYMSFRLYNITNKEDVYNGKKPILNELGPYTYLEKREKVSFNFSGNGEDLLYQERKSFYYDPTKSVGDPMKDKIITTLAGNLERHAWVEKFFGLIAIEDLFIEKTVHDMLWGYEDDLLTELCDLFSVMCESKTMGLLVGMNYTIGPITSIDTGIKELSTIGKIVKYNNMTKLNIWSSDAANSINGSGHLCIRIFNLILDGTMFKPMLSKHDTAYVFASDVCRSFVFEFKQTVTASNDNRVTLYQFVGSKKQAQNASINPDNAGFCPKESVTDKCPPGGLMDLSSCKGKGSLLVPLFASQPHFYLAEPWVTDPYEGIVPGSEADSTVLNIEPTLGIPLEAYKRLQFNFYLKSQDALKKYFKKMPHKEYFFPLFWLEEGATSDKQTLGQLYDKVLFIPKAVSTISFVGQIVGPIVLLVCVLSAVLVFIRIRRPIKAVEIQNESSQPMLSDVSLLLNTS</sequence>
<evidence type="ECO:0000256" key="2">
    <source>
        <dbReference type="ARBA" id="ARBA00010532"/>
    </source>
</evidence>
<keyword evidence="6" id="KW-0325">Glycoprotein</keyword>
<dbReference type="PANTHER" id="PTHR11923:SF51">
    <property type="entry name" value="LYSOSOME MEMBRANE PROTEIN 2"/>
    <property type="match status" value="1"/>
</dbReference>
<comment type="subcellular location">
    <subcellularLocation>
        <location evidence="1">Membrane</location>
    </subcellularLocation>
</comment>
<evidence type="ECO:0000256" key="4">
    <source>
        <dbReference type="ARBA" id="ARBA00022989"/>
    </source>
</evidence>
<evidence type="ECO:0000256" key="7">
    <source>
        <dbReference type="SAM" id="Phobius"/>
    </source>
</evidence>
<dbReference type="EMBL" id="JBJKFK010000838">
    <property type="protein sequence ID" value="KAL3315053.1"/>
    <property type="molecule type" value="Genomic_DNA"/>
</dbReference>
<dbReference type="PRINTS" id="PR01609">
    <property type="entry name" value="CD36FAMILY"/>
</dbReference>
<dbReference type="AlphaFoldDB" id="A0ABD2Q632"/>
<evidence type="ECO:0000256" key="6">
    <source>
        <dbReference type="ARBA" id="ARBA00023180"/>
    </source>
</evidence>